<evidence type="ECO:0000313" key="5">
    <source>
        <dbReference type="Proteomes" id="UP000284731"/>
    </source>
</evidence>
<dbReference type="SUPFAM" id="SSF101478">
    <property type="entry name" value="ADP-ribosylglycohydrolase"/>
    <property type="match status" value="1"/>
</dbReference>
<dbReference type="Gene3D" id="1.10.4080.10">
    <property type="entry name" value="ADP-ribosylation/Crystallin J1"/>
    <property type="match status" value="1"/>
</dbReference>
<dbReference type="PANTHER" id="PTHR16222">
    <property type="entry name" value="ADP-RIBOSYLGLYCOHYDROLASE"/>
    <property type="match status" value="1"/>
</dbReference>
<gene>
    <name evidence="4" type="ORF">DWX20_03975</name>
</gene>
<evidence type="ECO:0000256" key="1">
    <source>
        <dbReference type="ARBA" id="ARBA00010702"/>
    </source>
</evidence>
<feature type="binding site" evidence="3">
    <location>
        <position position="56"/>
    </location>
    <ligand>
        <name>Mg(2+)</name>
        <dbReference type="ChEBI" id="CHEBI:18420"/>
        <label>1</label>
    </ligand>
</feature>
<dbReference type="AlphaFoldDB" id="A0A412PET8"/>
<protein>
    <submittedName>
        <fullName evidence="4">ADP-ribosylglycohydrolase</fullName>
    </submittedName>
</protein>
<keyword evidence="2 4" id="KW-0378">Hydrolase</keyword>
<dbReference type="Proteomes" id="UP000284731">
    <property type="component" value="Unassembled WGS sequence"/>
</dbReference>
<accession>A0A412PET8</accession>
<evidence type="ECO:0000313" key="4">
    <source>
        <dbReference type="EMBL" id="RGT55974.1"/>
    </source>
</evidence>
<sequence length="179" mass="20149">MNKHHNQYLGAIIGHAVGDAMGFPTEFFKREELLKNPVIEMIDSPDVGQPAGSWFDNTAMEIATIDSFIQKKYFDYRDIMDKWVRWISRSAYTPTGVAFDIGRTCLKAIKKYCNGTPPLQCGSTSISENGNGSLMRILPVALYAYAKNLDDISIRKLTNEVFSLTHAHEVSRLGCFIYV</sequence>
<evidence type="ECO:0000256" key="3">
    <source>
        <dbReference type="PIRSR" id="PIRSR605502-1"/>
    </source>
</evidence>
<comment type="similarity">
    <text evidence="1">Belongs to the ADP-ribosylglycohydrolase family.</text>
</comment>
<dbReference type="GO" id="GO:0046872">
    <property type="term" value="F:metal ion binding"/>
    <property type="evidence" value="ECO:0007669"/>
    <property type="project" value="UniProtKB-KW"/>
</dbReference>
<keyword evidence="3" id="KW-0479">Metal-binding</keyword>
<reference evidence="4 5" key="1">
    <citation type="submission" date="2018-08" db="EMBL/GenBank/DDBJ databases">
        <title>A genome reference for cultivated species of the human gut microbiota.</title>
        <authorList>
            <person name="Zou Y."/>
            <person name="Xue W."/>
            <person name="Luo G."/>
        </authorList>
    </citation>
    <scope>NUCLEOTIDE SEQUENCE [LARGE SCALE GENOMIC DNA]</scope>
    <source>
        <strain evidence="4 5">AF18-46</strain>
    </source>
</reference>
<dbReference type="InterPro" id="IPR036705">
    <property type="entry name" value="Ribosyl_crysJ1_sf"/>
</dbReference>
<comment type="cofactor">
    <cofactor evidence="3">
        <name>Mg(2+)</name>
        <dbReference type="ChEBI" id="CHEBI:18420"/>
    </cofactor>
    <text evidence="3">Binds 2 magnesium ions per subunit.</text>
</comment>
<dbReference type="GO" id="GO:0016787">
    <property type="term" value="F:hydrolase activity"/>
    <property type="evidence" value="ECO:0007669"/>
    <property type="project" value="UniProtKB-KW"/>
</dbReference>
<organism evidence="4 5">
    <name type="scientific">Solobacterium moorei</name>
    <dbReference type="NCBI Taxonomy" id="102148"/>
    <lineage>
        <taxon>Bacteria</taxon>
        <taxon>Bacillati</taxon>
        <taxon>Bacillota</taxon>
        <taxon>Erysipelotrichia</taxon>
        <taxon>Erysipelotrichales</taxon>
        <taxon>Erysipelotrichaceae</taxon>
        <taxon>Solobacterium</taxon>
    </lineage>
</organism>
<dbReference type="Pfam" id="PF03747">
    <property type="entry name" value="ADP_ribosyl_GH"/>
    <property type="match status" value="1"/>
</dbReference>
<proteinExistence type="inferred from homology"/>
<dbReference type="InterPro" id="IPR050792">
    <property type="entry name" value="ADP-ribosylglycohydrolase"/>
</dbReference>
<dbReference type="EMBL" id="QRWX01000002">
    <property type="protein sequence ID" value="RGT55974.1"/>
    <property type="molecule type" value="Genomic_DNA"/>
</dbReference>
<keyword evidence="3" id="KW-0460">Magnesium</keyword>
<dbReference type="PANTHER" id="PTHR16222:SF24">
    <property type="entry name" value="ADP-RIBOSYLHYDROLASE ARH3"/>
    <property type="match status" value="1"/>
</dbReference>
<comment type="caution">
    <text evidence="4">The sequence shown here is derived from an EMBL/GenBank/DDBJ whole genome shotgun (WGS) entry which is preliminary data.</text>
</comment>
<evidence type="ECO:0000256" key="2">
    <source>
        <dbReference type="ARBA" id="ARBA00022801"/>
    </source>
</evidence>
<dbReference type="InterPro" id="IPR005502">
    <property type="entry name" value="Ribosyl_crysJ1"/>
</dbReference>
<name>A0A412PET8_9FIRM</name>